<dbReference type="Gene3D" id="3.60.21.10">
    <property type="match status" value="1"/>
</dbReference>
<dbReference type="CDD" id="cd07381">
    <property type="entry name" value="MPP_CapA"/>
    <property type="match status" value="1"/>
</dbReference>
<evidence type="ECO:0000313" key="4">
    <source>
        <dbReference type="EMBL" id="TQS45409.1"/>
    </source>
</evidence>
<evidence type="ECO:0000313" key="5">
    <source>
        <dbReference type="Proteomes" id="UP000317982"/>
    </source>
</evidence>
<gene>
    <name evidence="4" type="ORF">FL583_10025</name>
</gene>
<keyword evidence="2" id="KW-1133">Transmembrane helix</keyword>
<comment type="caution">
    <text evidence="4">The sequence shown here is derived from an EMBL/GenBank/DDBJ whole genome shotgun (WGS) entry which is preliminary data.</text>
</comment>
<comment type="similarity">
    <text evidence="1">Belongs to the CapA family.</text>
</comment>
<dbReference type="Proteomes" id="UP000317982">
    <property type="component" value="Unassembled WGS sequence"/>
</dbReference>
<dbReference type="SUPFAM" id="SSF56300">
    <property type="entry name" value="Metallo-dependent phosphatases"/>
    <property type="match status" value="1"/>
</dbReference>
<keyword evidence="5" id="KW-1185">Reference proteome</keyword>
<organism evidence="4 5">
    <name type="scientific">Cryptosporangium phraense</name>
    <dbReference type="NCBI Taxonomy" id="2593070"/>
    <lineage>
        <taxon>Bacteria</taxon>
        <taxon>Bacillati</taxon>
        <taxon>Actinomycetota</taxon>
        <taxon>Actinomycetes</taxon>
        <taxon>Cryptosporangiales</taxon>
        <taxon>Cryptosporangiaceae</taxon>
        <taxon>Cryptosporangium</taxon>
    </lineage>
</organism>
<dbReference type="InterPro" id="IPR029052">
    <property type="entry name" value="Metallo-depent_PP-like"/>
</dbReference>
<sequence length="381" mass="39759">MLSVSGVTTGVRWVAAGAAVVVLGAGYAAVRAGGSDGSFLDLTGPAASAAAPQRPAEPTVRFAAVGDVIMGSTPKLPPQGGRTFFDRVRPGLRGDVVTGNLESPLTNRTRSTKCETALKPSGDKARCFAFRVPPGYARWIGAAGFTLMNIANNHSRDYGTPGLTDTTRALRDAGVDHTGFAGQITRTSVRGIRVVVLGFSPYGWTNSVLDVPSATRLVRRAAADADLVVVNMHVGAEGADRTHVRPGPERFLGEDRGDPMRFAHAVVDAGADLVVGHSPHVLRGMEFYRGRLIAYSLGNFAGYRTLSTVGPLGIGGILRADLHRDGTWAGGSLTGTHLVDGGLPALDPRRGGVALVRRLSAADFPRSAPAIGPDGTLGLRR</sequence>
<protein>
    <submittedName>
        <fullName evidence="4">CapA family protein</fullName>
    </submittedName>
</protein>
<keyword evidence="2" id="KW-0812">Transmembrane</keyword>
<dbReference type="AlphaFoldDB" id="A0A545AVP7"/>
<dbReference type="InterPro" id="IPR019079">
    <property type="entry name" value="Capsule_synth_CapA"/>
</dbReference>
<proteinExistence type="inferred from homology"/>
<dbReference type="Pfam" id="PF09587">
    <property type="entry name" value="PGA_cap"/>
    <property type="match status" value="1"/>
</dbReference>
<dbReference type="EMBL" id="VIRS01000005">
    <property type="protein sequence ID" value="TQS45409.1"/>
    <property type="molecule type" value="Genomic_DNA"/>
</dbReference>
<dbReference type="PANTHER" id="PTHR33393:SF11">
    <property type="entry name" value="POLYGLUTAMINE SYNTHESIS ACCESSORY PROTEIN RV0574C-RELATED"/>
    <property type="match status" value="1"/>
</dbReference>
<evidence type="ECO:0000256" key="1">
    <source>
        <dbReference type="ARBA" id="ARBA00005662"/>
    </source>
</evidence>
<feature type="domain" description="Capsule synthesis protein CapA" evidence="3">
    <location>
        <begin position="61"/>
        <end position="304"/>
    </location>
</feature>
<feature type="transmembrane region" description="Helical" evidence="2">
    <location>
        <begin position="12"/>
        <end position="30"/>
    </location>
</feature>
<dbReference type="PANTHER" id="PTHR33393">
    <property type="entry name" value="POLYGLUTAMINE SYNTHESIS ACCESSORY PROTEIN RV0574C-RELATED"/>
    <property type="match status" value="1"/>
</dbReference>
<dbReference type="InterPro" id="IPR052169">
    <property type="entry name" value="CW_Biosynth-Accessory"/>
</dbReference>
<evidence type="ECO:0000256" key="2">
    <source>
        <dbReference type="SAM" id="Phobius"/>
    </source>
</evidence>
<keyword evidence="2" id="KW-0472">Membrane</keyword>
<evidence type="ECO:0000259" key="3">
    <source>
        <dbReference type="SMART" id="SM00854"/>
    </source>
</evidence>
<accession>A0A545AVP7</accession>
<reference evidence="4 5" key="1">
    <citation type="submission" date="2019-07" db="EMBL/GenBank/DDBJ databases">
        <title>Cryptosporangium phraense sp. nov., isolated from plant litter.</title>
        <authorList>
            <person name="Suriyachadkun C."/>
        </authorList>
    </citation>
    <scope>NUCLEOTIDE SEQUENCE [LARGE SCALE GENOMIC DNA]</scope>
    <source>
        <strain evidence="4 5">A-T 5661</strain>
    </source>
</reference>
<dbReference type="OrthoDB" id="9810718at2"/>
<name>A0A545AVP7_9ACTN</name>
<dbReference type="SMART" id="SM00854">
    <property type="entry name" value="PGA_cap"/>
    <property type="match status" value="1"/>
</dbReference>
<dbReference type="InParanoid" id="A0A545AVP7"/>